<comment type="caution">
    <text evidence="3">The sequence shown here is derived from an EMBL/GenBank/DDBJ whole genome shotgun (WGS) entry which is preliminary data.</text>
</comment>
<gene>
    <name evidence="3" type="ORF">EV385_1727</name>
</gene>
<dbReference type="Gene3D" id="3.30.750.24">
    <property type="entry name" value="STAS domain"/>
    <property type="match status" value="1"/>
</dbReference>
<dbReference type="InterPro" id="IPR036890">
    <property type="entry name" value="HATPase_C_sf"/>
</dbReference>
<keyword evidence="4" id="KW-1185">Reference proteome</keyword>
<keyword evidence="1" id="KW-0723">Serine/threonine-protein kinase</keyword>
<dbReference type="Gene3D" id="3.30.565.10">
    <property type="entry name" value="Histidine kinase-like ATPase, C-terminal domain"/>
    <property type="match status" value="1"/>
</dbReference>
<dbReference type="PANTHER" id="PTHR35526:SF3">
    <property type="entry name" value="ANTI-SIGMA-F FACTOR RSBW"/>
    <property type="match status" value="1"/>
</dbReference>
<keyword evidence="3" id="KW-0808">Transferase</keyword>
<dbReference type="SUPFAM" id="SSF55874">
    <property type="entry name" value="ATPase domain of HSP90 chaperone/DNA topoisomerase II/histidine kinase"/>
    <property type="match status" value="1"/>
</dbReference>
<dbReference type="GO" id="GO:0004674">
    <property type="term" value="F:protein serine/threonine kinase activity"/>
    <property type="evidence" value="ECO:0007669"/>
    <property type="project" value="UniProtKB-KW"/>
</dbReference>
<dbReference type="Proteomes" id="UP000292564">
    <property type="component" value="Unassembled WGS sequence"/>
</dbReference>
<reference evidence="3 4" key="1">
    <citation type="submission" date="2019-02" db="EMBL/GenBank/DDBJ databases">
        <title>Sequencing the genomes of 1000 actinobacteria strains.</title>
        <authorList>
            <person name="Klenk H.-P."/>
        </authorList>
    </citation>
    <scope>NUCLEOTIDE SEQUENCE [LARGE SCALE GENOMIC DNA]</scope>
    <source>
        <strain evidence="3 4">DSM 45162</strain>
    </source>
</reference>
<dbReference type="CDD" id="cd16936">
    <property type="entry name" value="HATPase_RsbW-like"/>
    <property type="match status" value="1"/>
</dbReference>
<evidence type="ECO:0000256" key="1">
    <source>
        <dbReference type="ARBA" id="ARBA00022527"/>
    </source>
</evidence>
<dbReference type="EMBL" id="SHKY01000001">
    <property type="protein sequence ID" value="RZU49968.1"/>
    <property type="molecule type" value="Genomic_DNA"/>
</dbReference>
<organism evidence="3 4">
    <name type="scientific">Krasilnikovia cinnamomea</name>
    <dbReference type="NCBI Taxonomy" id="349313"/>
    <lineage>
        <taxon>Bacteria</taxon>
        <taxon>Bacillati</taxon>
        <taxon>Actinomycetota</taxon>
        <taxon>Actinomycetes</taxon>
        <taxon>Micromonosporales</taxon>
        <taxon>Micromonosporaceae</taxon>
        <taxon>Krasilnikovia</taxon>
    </lineage>
</organism>
<keyword evidence="3" id="KW-0418">Kinase</keyword>
<protein>
    <submittedName>
        <fullName evidence="3">Histidine kinase-like protein</fullName>
    </submittedName>
</protein>
<dbReference type="PANTHER" id="PTHR35526">
    <property type="entry name" value="ANTI-SIGMA-F FACTOR RSBW-RELATED"/>
    <property type="match status" value="1"/>
</dbReference>
<feature type="domain" description="Histidine kinase/HSP90-like ATPase" evidence="2">
    <location>
        <begin position="148"/>
        <end position="261"/>
    </location>
</feature>
<evidence type="ECO:0000259" key="2">
    <source>
        <dbReference type="Pfam" id="PF13581"/>
    </source>
</evidence>
<dbReference type="InterPro" id="IPR036513">
    <property type="entry name" value="STAS_dom_sf"/>
</dbReference>
<accession>A0A4Q7ZGT2</accession>
<evidence type="ECO:0000313" key="3">
    <source>
        <dbReference type="EMBL" id="RZU49968.1"/>
    </source>
</evidence>
<dbReference type="InterPro" id="IPR003594">
    <property type="entry name" value="HATPase_dom"/>
</dbReference>
<dbReference type="Pfam" id="PF13581">
    <property type="entry name" value="HATPase_c_2"/>
    <property type="match status" value="1"/>
</dbReference>
<evidence type="ECO:0000313" key="4">
    <source>
        <dbReference type="Proteomes" id="UP000292564"/>
    </source>
</evidence>
<name>A0A4Q7ZGT2_9ACTN</name>
<dbReference type="RefSeq" id="WP_130508967.1">
    <property type="nucleotide sequence ID" value="NZ_SHKY01000001.1"/>
</dbReference>
<dbReference type="OrthoDB" id="3364147at2"/>
<sequence length="281" mass="29777">MRRDESPFLLFPGAGSIGQAVTAVSDFYTAITEVAVHGRWDVDLSASAVEVLRKCFADQPSGLIVDLHDLSDPQGASAPLWSTARSWGERRRPPVPVVVCLPSAAPLAAVLRRRGARWFLPIYATVPEARAALIASAAHPERLTIHLAPDPDALAEVPAVIDYACASWNLPELVQPATAVLAELVANAIDHARSRIDVAVSRRRAGLHLTVHDRSPDIPPAPRYVAGDPGDPARQGLGLGLVHSLADAWGALPTRTGKLVWATVSTPPATGKTATAEPSIE</sequence>
<dbReference type="AlphaFoldDB" id="A0A4Q7ZGT2"/>
<dbReference type="InterPro" id="IPR050267">
    <property type="entry name" value="Anti-sigma-factor_SerPK"/>
</dbReference>
<proteinExistence type="predicted"/>